<reference evidence="2" key="1">
    <citation type="submission" date="2009-11" db="EMBL/GenBank/DDBJ databases">
        <authorList>
            <consortium name="The Broad Institute Genome Sequencing Platform"/>
            <person name="Ward D."/>
            <person name="Feldgarden M."/>
            <person name="Earl A."/>
            <person name="Young S.K."/>
            <person name="Zeng Q."/>
            <person name="Koehrsen M."/>
            <person name="Alvarado L."/>
            <person name="Berlin A."/>
            <person name="Bochicchio J."/>
            <person name="Borenstein D."/>
            <person name="Chapman S.B."/>
            <person name="Chen Z."/>
            <person name="Engels R."/>
            <person name="Freedman E."/>
            <person name="Gellesch M."/>
            <person name="Goldberg J."/>
            <person name="Griggs A."/>
            <person name="Gujja S."/>
            <person name="Heilman E."/>
            <person name="Heiman D."/>
            <person name="Hepburn T."/>
            <person name="Howarth C."/>
            <person name="Jen D."/>
            <person name="Larson L."/>
            <person name="Lewis B."/>
            <person name="Mehta T."/>
            <person name="Park D."/>
            <person name="Pearson M."/>
            <person name="Roberts A."/>
            <person name="Saif S."/>
            <person name="Shea T."/>
            <person name="Shenoy N."/>
            <person name="Sisk P."/>
            <person name="Stolte C."/>
            <person name="Sykes S."/>
            <person name="Thomson T."/>
            <person name="Walk T."/>
            <person name="White J."/>
            <person name="Yandava C."/>
            <person name="Izard J."/>
            <person name="Baranova O.V."/>
            <person name="Blanton J.M."/>
            <person name="Tanner A.C."/>
            <person name="Dewhirst F.E."/>
            <person name="Haas B."/>
            <person name="Nusbaum C."/>
            <person name="Birren B."/>
        </authorList>
    </citation>
    <scope>NUCLEOTIDE SEQUENCE [LARGE SCALE GENOMIC DNA]</scope>
    <source>
        <strain evidence="2">1-1 BBBD Race 1</strain>
    </source>
</reference>
<feature type="compositionally biased region" description="Basic and acidic residues" evidence="1">
    <location>
        <begin position="232"/>
        <end position="242"/>
    </location>
</feature>
<organism evidence="2">
    <name type="scientific">Puccinia triticina (isolate 1-1 / race 1 (BBBD))</name>
    <name type="common">Brown leaf rust fungus</name>
    <dbReference type="NCBI Taxonomy" id="630390"/>
    <lineage>
        <taxon>Eukaryota</taxon>
        <taxon>Fungi</taxon>
        <taxon>Dikarya</taxon>
        <taxon>Basidiomycota</taxon>
        <taxon>Pucciniomycotina</taxon>
        <taxon>Pucciniomycetes</taxon>
        <taxon>Pucciniales</taxon>
        <taxon>Pucciniaceae</taxon>
        <taxon>Puccinia</taxon>
    </lineage>
</organism>
<accession>A0A0C4EXD6</accession>
<dbReference type="EnsemblFungi" id="PTTG_05484-t43_1">
    <property type="protein sequence ID" value="PTTG_05484-t43_1-p1"/>
    <property type="gene ID" value="PTTG_05484"/>
</dbReference>
<sequence length="256" mass="29201">MDRPAPEDIEDPFAPEDMEDEIFFGRHNAYTCIVFQGPEGPLTEFEQRVIGSLDGVFAQVMEGMNDALLRMNNVFRSLHWIEERFEEFARVRRKEEEQFVTALINNWIERFTRNLEERFGLNDHTDLDDQILPDARPVVAPDARPVVAPDARPVVAPDAHPWAAPDAHPVAAVPVNRSADNPCLSHNEHCDRERRRMESRVLGILRLSVDAERQHTHDVMQELGFDLRTHDCDDFRGQRSPDEAGPEAGPSGSTHH</sequence>
<protein>
    <submittedName>
        <fullName evidence="2 3">Uncharacterized protein</fullName>
    </submittedName>
</protein>
<gene>
    <name evidence="2" type="ORF">PTTG_05484</name>
</gene>
<name>A0A0C4EXD6_PUCT1</name>
<reference evidence="3" key="4">
    <citation type="submission" date="2025-05" db="UniProtKB">
        <authorList>
            <consortium name="EnsemblFungi"/>
        </authorList>
    </citation>
    <scope>IDENTIFICATION</scope>
    <source>
        <strain evidence="3">isolate 1-1 / race 1 (BBBD)</strain>
    </source>
</reference>
<dbReference type="EMBL" id="ADAS02000087">
    <property type="protein sequence ID" value="OAV91081.1"/>
    <property type="molecule type" value="Genomic_DNA"/>
</dbReference>
<feature type="region of interest" description="Disordered" evidence="1">
    <location>
        <begin position="232"/>
        <end position="256"/>
    </location>
</feature>
<reference evidence="3 4" key="3">
    <citation type="journal article" date="2017" name="G3 (Bethesda)">
        <title>Comparative analysis highlights variable genome content of wheat rusts and divergence of the mating loci.</title>
        <authorList>
            <person name="Cuomo C.A."/>
            <person name="Bakkeren G."/>
            <person name="Khalil H.B."/>
            <person name="Panwar V."/>
            <person name="Joly D."/>
            <person name="Linning R."/>
            <person name="Sakthikumar S."/>
            <person name="Song X."/>
            <person name="Adiconis X."/>
            <person name="Fan L."/>
            <person name="Goldberg J.M."/>
            <person name="Levin J.Z."/>
            <person name="Young S."/>
            <person name="Zeng Q."/>
            <person name="Anikster Y."/>
            <person name="Bruce M."/>
            <person name="Wang M."/>
            <person name="Yin C."/>
            <person name="McCallum B."/>
            <person name="Szabo L.J."/>
            <person name="Hulbert S."/>
            <person name="Chen X."/>
            <person name="Fellers J.P."/>
        </authorList>
    </citation>
    <scope>NUCLEOTIDE SEQUENCE</scope>
    <source>
        <strain evidence="3">isolate 1-1 / race 1 (BBBD)</strain>
        <strain evidence="4">Isolate 1-1 / race 1 (BBBD)</strain>
    </source>
</reference>
<evidence type="ECO:0000313" key="2">
    <source>
        <dbReference type="EMBL" id="OAV91081.1"/>
    </source>
</evidence>
<dbReference type="VEuPathDB" id="FungiDB:PTTG_05484"/>
<keyword evidence="4" id="KW-1185">Reference proteome</keyword>
<dbReference type="Proteomes" id="UP000005240">
    <property type="component" value="Unassembled WGS sequence"/>
</dbReference>
<evidence type="ECO:0000313" key="3">
    <source>
        <dbReference type="EnsemblFungi" id="PTTG_05484-t43_1-p1"/>
    </source>
</evidence>
<dbReference type="AlphaFoldDB" id="A0A0C4EXD6"/>
<evidence type="ECO:0000256" key="1">
    <source>
        <dbReference type="SAM" id="MobiDB-lite"/>
    </source>
</evidence>
<proteinExistence type="predicted"/>
<evidence type="ECO:0000313" key="4">
    <source>
        <dbReference type="Proteomes" id="UP000005240"/>
    </source>
</evidence>
<reference evidence="2" key="2">
    <citation type="submission" date="2016-05" db="EMBL/GenBank/DDBJ databases">
        <title>Comparative analysis highlights variable genome content of wheat rusts and divergence of the mating loci.</title>
        <authorList>
            <person name="Cuomo C.A."/>
            <person name="Bakkeren G."/>
            <person name="Szabo L."/>
            <person name="Khalil H."/>
            <person name="Joly D."/>
            <person name="Goldberg J."/>
            <person name="Young S."/>
            <person name="Zeng Q."/>
            <person name="Fellers J."/>
        </authorList>
    </citation>
    <scope>NUCLEOTIDE SEQUENCE [LARGE SCALE GENOMIC DNA]</scope>
    <source>
        <strain evidence="2">1-1 BBBD Race 1</strain>
    </source>
</reference>